<reference evidence="6 7" key="1">
    <citation type="journal article" date="2015" name="Nat. Commun.">
        <title>Genomic and transcriptomic evidence for scavenging of diverse organic compounds by widespread deep-sea archaea.</title>
        <authorList>
            <person name="Li M."/>
            <person name="Baker B.J."/>
            <person name="Anantharaman K."/>
            <person name="Jain S."/>
            <person name="Breier J.A."/>
            <person name="Dick G.J."/>
        </authorList>
    </citation>
    <scope>NUCLEOTIDE SEQUENCE [LARGE SCALE GENOMIC DNA]</scope>
    <source>
        <strain evidence="6">Cayman_51_deep</strain>
    </source>
</reference>
<dbReference type="PANTHER" id="PTHR46551:SF1">
    <property type="entry name" value="SAP DOMAIN-CONTAINING RIBONUCLEOPROTEIN"/>
    <property type="match status" value="1"/>
</dbReference>
<evidence type="ECO:0000313" key="7">
    <source>
        <dbReference type="Proteomes" id="UP000248161"/>
    </source>
</evidence>
<keyword evidence="4" id="KW-0472">Membrane</keyword>
<comment type="caution">
    <text evidence="6">The sequence shown here is derived from an EMBL/GenBank/DDBJ whole genome shotgun (WGS) entry which is preliminary data.</text>
</comment>
<dbReference type="Proteomes" id="UP000248161">
    <property type="component" value="Unassembled WGS sequence"/>
</dbReference>
<organism evidence="6 7">
    <name type="scientific">Candidatus Thalassarchaeum betae</name>
    <dbReference type="NCBI Taxonomy" id="2599289"/>
    <lineage>
        <taxon>Archaea</taxon>
        <taxon>Methanobacteriati</taxon>
        <taxon>Thermoplasmatota</taxon>
        <taxon>Candidatus Poseidoniia</taxon>
        <taxon>Candidatus Poseidoniales</taxon>
        <taxon>Candidatus Thalassarchaeaceae</taxon>
        <taxon>Candidatus Thalassarchaeum</taxon>
    </lineage>
</organism>
<dbReference type="EMBL" id="PSPG01000008">
    <property type="protein sequence ID" value="PXF21406.1"/>
    <property type="molecule type" value="Genomic_DNA"/>
</dbReference>
<dbReference type="InterPro" id="IPR003034">
    <property type="entry name" value="SAP_dom"/>
</dbReference>
<comment type="similarity">
    <text evidence="2">Belongs to the SAP domain-containing ribonucleoprotein family.</text>
</comment>
<dbReference type="PANTHER" id="PTHR46551">
    <property type="entry name" value="SAP DOMAIN-CONTAINING RIBONUCLEOPROTEIN"/>
    <property type="match status" value="1"/>
</dbReference>
<evidence type="ECO:0000256" key="4">
    <source>
        <dbReference type="SAM" id="Phobius"/>
    </source>
</evidence>
<dbReference type="SUPFAM" id="SSF68906">
    <property type="entry name" value="SAP domain"/>
    <property type="match status" value="1"/>
</dbReference>
<dbReference type="PROSITE" id="PS50800">
    <property type="entry name" value="SAP"/>
    <property type="match status" value="1"/>
</dbReference>
<keyword evidence="1" id="KW-0597">Phosphoprotein</keyword>
<evidence type="ECO:0000313" key="6">
    <source>
        <dbReference type="EMBL" id="PXF21406.1"/>
    </source>
</evidence>
<keyword evidence="4" id="KW-0812">Transmembrane</keyword>
<dbReference type="GO" id="GO:0016973">
    <property type="term" value="P:poly(A)+ mRNA export from nucleus"/>
    <property type="evidence" value="ECO:0007669"/>
    <property type="project" value="TreeGrafter"/>
</dbReference>
<dbReference type="InterPro" id="IPR036361">
    <property type="entry name" value="SAP_dom_sf"/>
</dbReference>
<feature type="transmembrane region" description="Helical" evidence="4">
    <location>
        <begin position="165"/>
        <end position="183"/>
    </location>
</feature>
<accession>A0A2V3HR93</accession>
<dbReference type="AlphaFoldDB" id="A0A2V3HR93"/>
<proteinExistence type="inferred from homology"/>
<evidence type="ECO:0000256" key="2">
    <source>
        <dbReference type="ARBA" id="ARBA00046328"/>
    </source>
</evidence>
<feature type="domain" description="SAP" evidence="5">
    <location>
        <begin position="12"/>
        <end position="46"/>
    </location>
</feature>
<feature type="compositionally biased region" description="Low complexity" evidence="3">
    <location>
        <begin position="45"/>
        <end position="58"/>
    </location>
</feature>
<dbReference type="InterPro" id="IPR052240">
    <property type="entry name" value="SAP_domain_ribonucleoprotein"/>
</dbReference>
<dbReference type="SMART" id="SM00513">
    <property type="entry name" value="SAP"/>
    <property type="match status" value="1"/>
</dbReference>
<feature type="compositionally biased region" description="Acidic residues" evidence="3">
    <location>
        <begin position="80"/>
        <end position="93"/>
    </location>
</feature>
<feature type="region of interest" description="Disordered" evidence="3">
    <location>
        <begin position="41"/>
        <end position="67"/>
    </location>
</feature>
<evidence type="ECO:0000256" key="3">
    <source>
        <dbReference type="SAM" id="MobiDB-lite"/>
    </source>
</evidence>
<keyword evidence="4" id="KW-1133">Transmembrane helix</keyword>
<dbReference type="Gene3D" id="1.10.720.30">
    <property type="entry name" value="SAP domain"/>
    <property type="match status" value="1"/>
</dbReference>
<evidence type="ECO:0000256" key="1">
    <source>
        <dbReference type="ARBA" id="ARBA00022553"/>
    </source>
</evidence>
<gene>
    <name evidence="6" type="ORF">CXX69_04150</name>
</gene>
<feature type="region of interest" description="Disordered" evidence="3">
    <location>
        <begin position="74"/>
        <end position="93"/>
    </location>
</feature>
<sequence>MASDETPDRDTLSSMKVSELRQMCSERSLLVSGKKDELISRLLGSPDAPESAPAASTSRGPEDIDDAIDRLIARVSSEAPAEEEPEEEEAEEEVLEAEIVVEEEPEPEIPETVVLEPEEEDPWFSGVIPSEEPPQMFLDDEDAEEPSLVITVPSFSGLKANWKPISTVAVVILLVGAIAFYFVQQDHSFTARPLRYGDHMDFTITKTTVSITGDEMIGYLRDAVSPTLDEVCGELHAGVTGTGSISIRKGGPGDITHGLDSDLEGAVSARDAYGREHLTAEQILTHDLSIDLEGKVRNDGVCSNTGWIREDNGLTSTSKSWREITGKTTIRTDSQVSFTDSDGQLSDVRAVIYGTEDFGVLGDLAPILTFPLTPIELHDFFGDESLEEGDKSNDDINWQSDWRWQVGGEINTAAHGLVYPITIFHFEIGRCLGHAVIDIQVKRGNPWPVKQEVDILIDKDEQTSDCNFFVSAGTQAALPEGSLRVIMEMTETSSNAGSTPVHWGTAYAGSPGVGEDVPTDKRQWGLAMPDESELRMFDLEEAVQCLMANHSTRDAALALDSGGYIWQAAWSQPTRSPEWNMSWVSDDDSSGWIILRSQGSSCSLIAEGDFEDGEFKWNRGAVPETLTLELLETRILSETRYPELNPFIDSGDNWDVDVTYAYRLSVSEESELLGMLPGGLGEGQVTIAGSRTWEDSGRDNALSFVMNAETSRMVAWYHTSLPAD</sequence>
<dbReference type="Pfam" id="PF02037">
    <property type="entry name" value="SAP"/>
    <property type="match status" value="1"/>
</dbReference>
<name>A0A2V3HR93_9ARCH</name>
<protein>
    <recommendedName>
        <fullName evidence="5">SAP domain-containing protein</fullName>
    </recommendedName>
</protein>
<evidence type="ECO:0000259" key="5">
    <source>
        <dbReference type="PROSITE" id="PS50800"/>
    </source>
</evidence>